<evidence type="ECO:0000259" key="12">
    <source>
        <dbReference type="PROSITE" id="PS51278"/>
    </source>
</evidence>
<comment type="catalytic activity">
    <reaction evidence="7 8">
        <text>5-phospho-beta-D-ribosylamine + L-glutamate + diphosphate = 5-phospho-alpha-D-ribose 1-diphosphate + L-glutamine + H2O</text>
        <dbReference type="Rhea" id="RHEA:14905"/>
        <dbReference type="ChEBI" id="CHEBI:15377"/>
        <dbReference type="ChEBI" id="CHEBI:29985"/>
        <dbReference type="ChEBI" id="CHEBI:33019"/>
        <dbReference type="ChEBI" id="CHEBI:58017"/>
        <dbReference type="ChEBI" id="CHEBI:58359"/>
        <dbReference type="ChEBI" id="CHEBI:58681"/>
        <dbReference type="EC" id="2.4.2.14"/>
    </reaction>
</comment>
<comment type="caution">
    <text evidence="13">The sequence shown here is derived from an EMBL/GenBank/DDBJ whole genome shotgun (WGS) entry which is preliminary data.</text>
</comment>
<dbReference type="Pfam" id="PF13537">
    <property type="entry name" value="GATase_7"/>
    <property type="match status" value="1"/>
</dbReference>
<dbReference type="CDD" id="cd00715">
    <property type="entry name" value="GPATase_N"/>
    <property type="match status" value="1"/>
</dbReference>
<dbReference type="InterPro" id="IPR029055">
    <property type="entry name" value="Ntn_hydrolases_N"/>
</dbReference>
<reference evidence="13" key="2">
    <citation type="journal article" date="2021" name="PeerJ">
        <title>Extensive microbial diversity within the chicken gut microbiome revealed by metagenomics and culture.</title>
        <authorList>
            <person name="Gilroy R."/>
            <person name="Ravi A."/>
            <person name="Getino M."/>
            <person name="Pursley I."/>
            <person name="Horton D.L."/>
            <person name="Alikhan N.F."/>
            <person name="Baker D."/>
            <person name="Gharbi K."/>
            <person name="Hall N."/>
            <person name="Watson M."/>
            <person name="Adriaenssens E.M."/>
            <person name="Foster-Nyarko E."/>
            <person name="Jarju S."/>
            <person name="Secka A."/>
            <person name="Antonio M."/>
            <person name="Oren A."/>
            <person name="Chaudhuri R.R."/>
            <person name="La Ragione R."/>
            <person name="Hildebrand F."/>
            <person name="Pallen M.J."/>
        </authorList>
    </citation>
    <scope>NUCLEOTIDE SEQUENCE</scope>
    <source>
        <strain evidence="13">ChiHcec3-11533</strain>
    </source>
</reference>
<keyword evidence="6 7" id="KW-0315">Glutamine amidotransferase</keyword>
<gene>
    <name evidence="7" type="primary">purF</name>
    <name evidence="13" type="ORF">IAB02_05495</name>
</gene>
<feature type="active site" description="Nucleophile" evidence="7 9">
    <location>
        <position position="8"/>
    </location>
</feature>
<comment type="function">
    <text evidence="7">Catalyzes the formation of phosphoribosylamine from phosphoribosylpyrophosphate (PRPP) and glutamine.</text>
</comment>
<feature type="binding site" evidence="7 11">
    <location>
        <position position="248"/>
    </location>
    <ligand>
        <name>[4Fe-4S] cluster</name>
        <dbReference type="ChEBI" id="CHEBI:49883"/>
    </ligand>
</feature>
<feature type="binding site" evidence="7 10">
    <location>
        <position position="357"/>
    </location>
    <ligand>
        <name>Mg(2+)</name>
        <dbReference type="ChEBI" id="CHEBI:18420"/>
    </ligand>
</feature>
<sequence>MRELHEECGVFGIYSPVRRNVAADCLYGLYALQHRGQESCGIVVNDNGLLRCHKDAGLANEIFDDQTIASLGEGKMAVGHVRYGTTGIDPRQNAQPLIVNHVKGLMALAHNGSLTNAYELRTELELSGSIFHTSSDTEVISYAIIRERLKSSSIEEAVSRAMNRLEGAYSLVIMSSTKLMAVRDPRGFRPLCIGKLGDSIIFASESCALDAIGATFIRDVEPGEIVIVEKGEMRSDRTHVGKLPKTTCVFEYIYFARPDSVIDQSSVHLARQRAGSFLALEHPVQADVVIGVPDSGLDAAMGYSRQSGIPYGMGFIKSKYIARTFIQPTQADRERRVRIKLNPISAVVKGKRVVLVDDSIVRGTTSARIVKMLREAGATEVHLRSSAPMFLHPCYFGVDIDSRDKLFACNHTFEEMVKILNVDSLGFLSPENAKKLTDNTTGFCTACFDGQYPCEPPKIADRTKFERGVEEHQS</sequence>
<evidence type="ECO:0000256" key="8">
    <source>
        <dbReference type="PIRNR" id="PIRNR000485"/>
    </source>
</evidence>
<dbReference type="InterPro" id="IPR029057">
    <property type="entry name" value="PRTase-like"/>
</dbReference>
<evidence type="ECO:0000313" key="13">
    <source>
        <dbReference type="EMBL" id="HIU33999.1"/>
    </source>
</evidence>
<evidence type="ECO:0000313" key="14">
    <source>
        <dbReference type="Proteomes" id="UP000824072"/>
    </source>
</evidence>
<dbReference type="GO" id="GO:0006189">
    <property type="term" value="P:'de novo' IMP biosynthetic process"/>
    <property type="evidence" value="ECO:0007669"/>
    <property type="project" value="UniProtKB-UniRule"/>
</dbReference>
<keyword evidence="7" id="KW-0004">4Fe-4S</keyword>
<evidence type="ECO:0000256" key="10">
    <source>
        <dbReference type="PIRSR" id="PIRSR000485-2"/>
    </source>
</evidence>
<dbReference type="SUPFAM" id="SSF56235">
    <property type="entry name" value="N-terminal nucleophile aminohydrolases (Ntn hydrolases)"/>
    <property type="match status" value="1"/>
</dbReference>
<feature type="binding site" evidence="7 10">
    <location>
        <position position="358"/>
    </location>
    <ligand>
        <name>Mg(2+)</name>
        <dbReference type="ChEBI" id="CHEBI:18420"/>
    </ligand>
</feature>
<dbReference type="PIRSF" id="PIRSF000485">
    <property type="entry name" value="Amd_phspho_trans"/>
    <property type="match status" value="1"/>
</dbReference>
<keyword evidence="3 7" id="KW-0328">Glycosyltransferase</keyword>
<dbReference type="NCBIfam" id="TIGR01134">
    <property type="entry name" value="purF"/>
    <property type="match status" value="1"/>
</dbReference>
<dbReference type="PROSITE" id="PS51278">
    <property type="entry name" value="GATASE_TYPE_2"/>
    <property type="match status" value="1"/>
</dbReference>
<dbReference type="Pfam" id="PF00156">
    <property type="entry name" value="Pribosyltran"/>
    <property type="match status" value="1"/>
</dbReference>
<dbReference type="GO" id="GO:0051539">
    <property type="term" value="F:4 iron, 4 sulfur cluster binding"/>
    <property type="evidence" value="ECO:0007669"/>
    <property type="project" value="UniProtKB-KW"/>
</dbReference>
<feature type="binding site" evidence="7 10">
    <location>
        <position position="295"/>
    </location>
    <ligand>
        <name>Mg(2+)</name>
        <dbReference type="ChEBI" id="CHEBI:18420"/>
    </ligand>
</feature>
<comment type="cofactor">
    <cofactor evidence="7 11">
        <name>[4Fe-4S] cluster</name>
        <dbReference type="ChEBI" id="CHEBI:49883"/>
    </cofactor>
    <text evidence="7 11">Binds 1 [4Fe-4S] cluster per subunit.</text>
</comment>
<dbReference type="SUPFAM" id="SSF53271">
    <property type="entry name" value="PRTase-like"/>
    <property type="match status" value="1"/>
</dbReference>
<dbReference type="EMBL" id="DVMU01000123">
    <property type="protein sequence ID" value="HIU33999.1"/>
    <property type="molecule type" value="Genomic_DNA"/>
</dbReference>
<evidence type="ECO:0000256" key="2">
    <source>
        <dbReference type="ARBA" id="ARBA00010138"/>
    </source>
</evidence>
<dbReference type="InterPro" id="IPR005854">
    <property type="entry name" value="PurF"/>
</dbReference>
<comment type="pathway">
    <text evidence="1 7 8">Purine metabolism; IMP biosynthesis via de novo pathway; N(1)-(5-phospho-D-ribosyl)glycinamide from 5-phospho-alpha-D-ribose 1-diphosphate: step 1/2.</text>
</comment>
<protein>
    <recommendedName>
        <fullName evidence="7">Amidophosphoribosyltransferase</fullName>
        <shortName evidence="7">ATase</shortName>
        <ecNumber evidence="7">2.4.2.14</ecNumber>
    </recommendedName>
    <alternativeName>
        <fullName evidence="7">Glutamine phosphoribosylpyrophosphate amidotransferase</fullName>
        <shortName evidence="7">GPATase</shortName>
    </alternativeName>
</protein>
<accession>A0A9D1LBU8</accession>
<feature type="binding site" evidence="7 11">
    <location>
        <position position="447"/>
    </location>
    <ligand>
        <name>[4Fe-4S] cluster</name>
        <dbReference type="ChEBI" id="CHEBI:49883"/>
    </ligand>
</feature>
<dbReference type="GO" id="GO:0000287">
    <property type="term" value="F:magnesium ion binding"/>
    <property type="evidence" value="ECO:0007669"/>
    <property type="project" value="UniProtKB-UniRule"/>
</dbReference>
<dbReference type="EC" id="2.4.2.14" evidence="7"/>
<keyword evidence="4 7" id="KW-0808">Transferase</keyword>
<dbReference type="Proteomes" id="UP000824072">
    <property type="component" value="Unassembled WGS sequence"/>
</dbReference>
<proteinExistence type="inferred from homology"/>
<dbReference type="InterPro" id="IPR017932">
    <property type="entry name" value="GATase_2_dom"/>
</dbReference>
<reference evidence="13" key="1">
    <citation type="submission" date="2020-10" db="EMBL/GenBank/DDBJ databases">
        <authorList>
            <person name="Gilroy R."/>
        </authorList>
    </citation>
    <scope>NUCLEOTIDE SEQUENCE</scope>
    <source>
        <strain evidence="13">ChiHcec3-11533</strain>
    </source>
</reference>
<evidence type="ECO:0000256" key="4">
    <source>
        <dbReference type="ARBA" id="ARBA00022679"/>
    </source>
</evidence>
<organism evidence="13 14">
    <name type="scientific">Candidatus Pullichristensenella excrementigallinarum</name>
    <dbReference type="NCBI Taxonomy" id="2840907"/>
    <lineage>
        <taxon>Bacteria</taxon>
        <taxon>Bacillati</taxon>
        <taxon>Bacillota</taxon>
        <taxon>Clostridia</taxon>
        <taxon>Candidatus Pullichristensenella</taxon>
    </lineage>
</organism>
<evidence type="ECO:0000256" key="3">
    <source>
        <dbReference type="ARBA" id="ARBA00022676"/>
    </source>
</evidence>
<dbReference type="Gene3D" id="3.60.20.10">
    <property type="entry name" value="Glutamine Phosphoribosylpyrophosphate, subunit 1, domain 1"/>
    <property type="match status" value="1"/>
</dbReference>
<feature type="binding site" evidence="7 11">
    <location>
        <position position="444"/>
    </location>
    <ligand>
        <name>[4Fe-4S] cluster</name>
        <dbReference type="ChEBI" id="CHEBI:49883"/>
    </ligand>
</feature>
<keyword evidence="7 10" id="KW-0479">Metal-binding</keyword>
<evidence type="ECO:0000256" key="1">
    <source>
        <dbReference type="ARBA" id="ARBA00005209"/>
    </source>
</evidence>
<keyword evidence="5 7" id="KW-0658">Purine biosynthesis</keyword>
<feature type="binding site" evidence="7 11">
    <location>
        <position position="394"/>
    </location>
    <ligand>
        <name>[4Fe-4S] cluster</name>
        <dbReference type="ChEBI" id="CHEBI:49883"/>
    </ligand>
</feature>
<dbReference type="AlphaFoldDB" id="A0A9D1LBU8"/>
<evidence type="ECO:0000256" key="6">
    <source>
        <dbReference type="ARBA" id="ARBA00022962"/>
    </source>
</evidence>
<dbReference type="Gene3D" id="3.40.50.2020">
    <property type="match status" value="1"/>
</dbReference>
<evidence type="ECO:0000256" key="7">
    <source>
        <dbReference type="HAMAP-Rule" id="MF_01931"/>
    </source>
</evidence>
<keyword evidence="7 11" id="KW-0411">Iron-sulfur</keyword>
<comment type="similarity">
    <text evidence="2 7 8">In the C-terminal section; belongs to the purine/pyrimidine phosphoribosyltransferase family.</text>
</comment>
<comment type="cofactor">
    <cofactor evidence="7 10">
        <name>Mg(2+)</name>
        <dbReference type="ChEBI" id="CHEBI:18420"/>
    </cofactor>
    <text evidence="7 10">Binds 1 Mg(2+) ion per subunit.</text>
</comment>
<name>A0A9D1LBU8_9FIRM</name>
<evidence type="ECO:0000256" key="9">
    <source>
        <dbReference type="PIRSR" id="PIRSR000485-1"/>
    </source>
</evidence>
<dbReference type="GO" id="GO:0009113">
    <property type="term" value="P:purine nucleobase biosynthetic process"/>
    <property type="evidence" value="ECO:0007669"/>
    <property type="project" value="UniProtKB-UniRule"/>
</dbReference>
<dbReference type="GO" id="GO:0004044">
    <property type="term" value="F:amidophosphoribosyltransferase activity"/>
    <property type="evidence" value="ECO:0007669"/>
    <property type="project" value="UniProtKB-UniRule"/>
</dbReference>
<keyword evidence="7 10" id="KW-0460">Magnesium</keyword>
<feature type="domain" description="Glutamine amidotransferase type-2" evidence="12">
    <location>
        <begin position="8"/>
        <end position="231"/>
    </location>
</feature>
<dbReference type="HAMAP" id="MF_01931">
    <property type="entry name" value="PurF"/>
    <property type="match status" value="1"/>
</dbReference>
<dbReference type="InterPro" id="IPR035584">
    <property type="entry name" value="PurF_N"/>
</dbReference>
<dbReference type="CDD" id="cd06223">
    <property type="entry name" value="PRTases_typeI"/>
    <property type="match status" value="1"/>
</dbReference>
<dbReference type="PANTHER" id="PTHR11907">
    <property type="entry name" value="AMIDOPHOSPHORIBOSYLTRANSFERASE"/>
    <property type="match status" value="1"/>
</dbReference>
<evidence type="ECO:0000256" key="11">
    <source>
        <dbReference type="PIRSR" id="PIRSR000485-3"/>
    </source>
</evidence>
<keyword evidence="7 11" id="KW-0408">Iron</keyword>
<dbReference type="InterPro" id="IPR000836">
    <property type="entry name" value="PRTase_dom"/>
</dbReference>
<evidence type="ECO:0000256" key="5">
    <source>
        <dbReference type="ARBA" id="ARBA00022755"/>
    </source>
</evidence>